<keyword evidence="2" id="KW-1185">Reference proteome</keyword>
<accession>A0A177NSK5</accession>
<comment type="caution">
    <text evidence="1">The sequence shown here is derived from an EMBL/GenBank/DDBJ whole genome shotgun (WGS) entry which is preliminary data.</text>
</comment>
<protein>
    <recommendedName>
        <fullName evidence="3">Uracil-DNA glycosylase-like domain-containing protein</fullName>
    </recommendedName>
</protein>
<reference evidence="1 2" key="1">
    <citation type="submission" date="2016-03" db="EMBL/GenBank/DDBJ databases">
        <authorList>
            <person name="Ploux O."/>
        </authorList>
    </citation>
    <scope>NUCLEOTIDE SEQUENCE [LARGE SCALE GENOMIC DNA]</scope>
    <source>
        <strain evidence="1 2">R-45370</strain>
    </source>
</reference>
<dbReference type="STRING" id="980561.A1359_20410"/>
<dbReference type="EMBL" id="LUUI01000028">
    <property type="protein sequence ID" value="OAI20852.1"/>
    <property type="molecule type" value="Genomic_DNA"/>
</dbReference>
<evidence type="ECO:0000313" key="2">
    <source>
        <dbReference type="Proteomes" id="UP000078476"/>
    </source>
</evidence>
<dbReference type="Proteomes" id="UP000078476">
    <property type="component" value="Unassembled WGS sequence"/>
</dbReference>
<dbReference type="AlphaFoldDB" id="A0A177NSK5"/>
<sequence>MDSLLNKYRNVIQNLPDNCIDEKLIMDRDGKLSIYYAPFEYINPNAKVVIVGITPGRTQMTNALREAQNQLKAGADSHTVLRQAKLTGAFSGTLRNNLINLLDHIGINQWLNIETTGLLFGSMAHLAQTASVLSYPVFVDGKDYNGTPNMLKQPLLKRYLHDHFGNQARELNKAVFIPLGDKTKEALSFLSAEGFIDKDRILGDLPHPSGANAERIAYFLGRKNKDSLSAKTNPEKIDMAKNTLIKQLSIIKGN</sequence>
<dbReference type="RefSeq" id="WP_066977331.1">
    <property type="nucleotide sequence ID" value="NZ_LUUI01000028.1"/>
</dbReference>
<dbReference type="OrthoDB" id="573462at2"/>
<name>A0A177NSK5_9GAMM</name>
<organism evidence="1 2">
    <name type="scientific">Methylomonas lenta</name>
    <dbReference type="NCBI Taxonomy" id="980561"/>
    <lineage>
        <taxon>Bacteria</taxon>
        <taxon>Pseudomonadati</taxon>
        <taxon>Pseudomonadota</taxon>
        <taxon>Gammaproteobacteria</taxon>
        <taxon>Methylococcales</taxon>
        <taxon>Methylococcaceae</taxon>
        <taxon>Methylomonas</taxon>
    </lineage>
</organism>
<evidence type="ECO:0000313" key="1">
    <source>
        <dbReference type="EMBL" id="OAI20852.1"/>
    </source>
</evidence>
<proteinExistence type="predicted"/>
<evidence type="ECO:0008006" key="3">
    <source>
        <dbReference type="Google" id="ProtNLM"/>
    </source>
</evidence>
<gene>
    <name evidence="1" type="ORF">A1359_20410</name>
</gene>